<keyword evidence="9" id="KW-1185">Reference proteome</keyword>
<dbReference type="GO" id="GO:0016998">
    <property type="term" value="P:cell wall macromolecule catabolic process"/>
    <property type="evidence" value="ECO:0007669"/>
    <property type="project" value="InterPro"/>
</dbReference>
<dbReference type="EC" id="3.2.1.17" evidence="7"/>
<dbReference type="Proteomes" id="UP000076586">
    <property type="component" value="Unassembled WGS sequence"/>
</dbReference>
<dbReference type="GO" id="GO:0009253">
    <property type="term" value="P:peptidoglycan catabolic process"/>
    <property type="evidence" value="ECO:0007669"/>
    <property type="project" value="InterPro"/>
</dbReference>
<keyword evidence="6 7" id="KW-0326">Glycosidase</keyword>
<dbReference type="PANTHER" id="PTHR38107">
    <property type="match status" value="1"/>
</dbReference>
<dbReference type="PANTHER" id="PTHR38107:SF3">
    <property type="entry name" value="LYSOZYME RRRD-RELATED"/>
    <property type="match status" value="1"/>
</dbReference>
<name>A0A161L7B0_9BACT</name>
<evidence type="ECO:0000313" key="8">
    <source>
        <dbReference type="EMBL" id="GAT62564.1"/>
    </source>
</evidence>
<evidence type="ECO:0000256" key="3">
    <source>
        <dbReference type="ARBA" id="ARBA00022638"/>
    </source>
</evidence>
<protein>
    <recommendedName>
        <fullName evidence="7">Lysozyme</fullName>
        <ecNumber evidence="7">3.2.1.17</ecNumber>
    </recommendedName>
</protein>
<sequence>MAKITTVSDQCLQLIEQFECGGNVGKYLAAYKCPAGVWTIGIGTTVYPNGQKVKAGDIATKEQAYEYLQHDLQTTEVLVDSYTTDKVNQHQFDALVSFAYNVGTGALKGSTLLKKVNVNPADPTIRAEFNKWVNGGGKVLPGLIKRRAAEADLYFS</sequence>
<dbReference type="CDD" id="cd00737">
    <property type="entry name" value="lyz_endolysin_autolysin"/>
    <property type="match status" value="1"/>
</dbReference>
<dbReference type="SUPFAM" id="SSF53955">
    <property type="entry name" value="Lysozyme-like"/>
    <property type="match status" value="1"/>
</dbReference>
<keyword evidence="5" id="KW-1035">Host cytoplasm</keyword>
<dbReference type="InterPro" id="IPR002196">
    <property type="entry name" value="Glyco_hydro_24"/>
</dbReference>
<dbReference type="GO" id="GO:0003796">
    <property type="term" value="F:lysozyme activity"/>
    <property type="evidence" value="ECO:0007669"/>
    <property type="project" value="UniProtKB-EC"/>
</dbReference>
<dbReference type="InterPro" id="IPR023347">
    <property type="entry name" value="Lysozyme_dom_sf"/>
</dbReference>
<dbReference type="GO" id="GO:0042742">
    <property type="term" value="P:defense response to bacterium"/>
    <property type="evidence" value="ECO:0007669"/>
    <property type="project" value="UniProtKB-KW"/>
</dbReference>
<dbReference type="STRING" id="681398.PJIAN_2123"/>
<reference evidence="9" key="2">
    <citation type="journal article" date="2017" name="Genome Announc.">
        <title>Draft genome sequence of Paludibacter jiangxiensis NM7(T), a propionate-producing fermentative bacterium.</title>
        <authorList>
            <person name="Qiu Y.-L."/>
            <person name="Tourlousse D.M."/>
            <person name="Matsuura N."/>
            <person name="Ohashi A."/>
            <person name="Sekiguchi Y."/>
        </authorList>
    </citation>
    <scope>NUCLEOTIDE SEQUENCE [LARGE SCALE GENOMIC DNA]</scope>
    <source>
        <strain evidence="9">NM7</strain>
    </source>
</reference>
<dbReference type="Gene3D" id="1.10.530.40">
    <property type="match status" value="1"/>
</dbReference>
<keyword evidence="2 7" id="KW-0929">Antimicrobial</keyword>
<evidence type="ECO:0000256" key="7">
    <source>
        <dbReference type="RuleBase" id="RU003788"/>
    </source>
</evidence>
<dbReference type="RefSeq" id="WP_068702983.1">
    <property type="nucleotide sequence ID" value="NZ_BDCR01000002.1"/>
</dbReference>
<evidence type="ECO:0000256" key="6">
    <source>
        <dbReference type="ARBA" id="ARBA00023295"/>
    </source>
</evidence>
<organism evidence="8 9">
    <name type="scientific">Paludibacter jiangxiensis</name>
    <dbReference type="NCBI Taxonomy" id="681398"/>
    <lineage>
        <taxon>Bacteria</taxon>
        <taxon>Pseudomonadati</taxon>
        <taxon>Bacteroidota</taxon>
        <taxon>Bacteroidia</taxon>
        <taxon>Bacteroidales</taxon>
        <taxon>Paludibacteraceae</taxon>
        <taxon>Paludibacter</taxon>
    </lineage>
</organism>
<accession>A0A161L7B0</accession>
<evidence type="ECO:0000256" key="2">
    <source>
        <dbReference type="ARBA" id="ARBA00022529"/>
    </source>
</evidence>
<dbReference type="OrthoDB" id="5327667at2"/>
<proteinExistence type="inferred from homology"/>
<keyword evidence="3 7" id="KW-0081">Bacteriolytic enzyme</keyword>
<evidence type="ECO:0000256" key="1">
    <source>
        <dbReference type="ARBA" id="ARBA00000632"/>
    </source>
</evidence>
<dbReference type="InterPro" id="IPR034690">
    <property type="entry name" value="Endolysin_T4_type"/>
</dbReference>
<gene>
    <name evidence="8" type="ORF">PJIAN_2123</name>
</gene>
<comment type="catalytic activity">
    <reaction evidence="1 7">
        <text>Hydrolysis of (1-&gt;4)-beta-linkages between N-acetylmuramic acid and N-acetyl-D-glucosamine residues in a peptidoglycan and between N-acetyl-D-glucosamine residues in chitodextrins.</text>
        <dbReference type="EC" id="3.2.1.17"/>
    </reaction>
</comment>
<comment type="caution">
    <text evidence="8">The sequence shown here is derived from an EMBL/GenBank/DDBJ whole genome shotgun (WGS) entry which is preliminary data.</text>
</comment>
<dbReference type="Pfam" id="PF00959">
    <property type="entry name" value="Phage_lysozyme"/>
    <property type="match status" value="1"/>
</dbReference>
<evidence type="ECO:0000313" key="9">
    <source>
        <dbReference type="Proteomes" id="UP000076586"/>
    </source>
</evidence>
<dbReference type="InterPro" id="IPR051018">
    <property type="entry name" value="Bacteriophage_GH24"/>
</dbReference>
<dbReference type="EMBL" id="BDCR01000002">
    <property type="protein sequence ID" value="GAT62564.1"/>
    <property type="molecule type" value="Genomic_DNA"/>
</dbReference>
<dbReference type="HAMAP" id="MF_04110">
    <property type="entry name" value="ENDOLYSIN_T4"/>
    <property type="match status" value="1"/>
</dbReference>
<dbReference type="AlphaFoldDB" id="A0A161L7B0"/>
<comment type="similarity">
    <text evidence="7">Belongs to the glycosyl hydrolase 24 family.</text>
</comment>
<dbReference type="InterPro" id="IPR023346">
    <property type="entry name" value="Lysozyme-like_dom_sf"/>
</dbReference>
<reference evidence="9" key="1">
    <citation type="submission" date="2016-04" db="EMBL/GenBank/DDBJ databases">
        <title>Draft genome sequence of Paludibacter jiangxiensis strain NM7.</title>
        <authorList>
            <person name="Qiu Y."/>
            <person name="Matsuura N."/>
            <person name="Ohashi A."/>
            <person name="Tourlousse M.D."/>
            <person name="Sekiguchi Y."/>
        </authorList>
    </citation>
    <scope>NUCLEOTIDE SEQUENCE [LARGE SCALE GENOMIC DNA]</scope>
    <source>
        <strain evidence="9">NM7</strain>
    </source>
</reference>
<evidence type="ECO:0000256" key="5">
    <source>
        <dbReference type="ARBA" id="ARBA00023200"/>
    </source>
</evidence>
<dbReference type="InterPro" id="IPR033907">
    <property type="entry name" value="Endolysin_autolysin"/>
</dbReference>
<keyword evidence="4 7" id="KW-0378">Hydrolase</keyword>
<evidence type="ECO:0000256" key="4">
    <source>
        <dbReference type="ARBA" id="ARBA00022801"/>
    </source>
</evidence>
<dbReference type="GO" id="GO:0031640">
    <property type="term" value="P:killing of cells of another organism"/>
    <property type="evidence" value="ECO:0007669"/>
    <property type="project" value="UniProtKB-KW"/>
</dbReference>